<reference evidence="1 2" key="1">
    <citation type="submission" date="2019-07" db="EMBL/GenBank/DDBJ databases">
        <title>Annotation for the trematode Paragonimus westermani.</title>
        <authorList>
            <person name="Choi Y.-J."/>
        </authorList>
    </citation>
    <scope>NUCLEOTIDE SEQUENCE [LARGE SCALE GENOMIC DNA]</scope>
    <source>
        <strain evidence="1">180907_Pwestermani</strain>
    </source>
</reference>
<comment type="caution">
    <text evidence="1">The sequence shown here is derived from an EMBL/GenBank/DDBJ whole genome shotgun (WGS) entry which is preliminary data.</text>
</comment>
<sequence>MVSGWGLRLASDTLLPSDHHEPSLTSEHIRNVHSSLVRSHQLARSRLQGAQRRQNAYFERRVHEVQFQPGGEEWLYDALVTPSGVERAIRYRRSTHRCNVWHQTAESTRMVIHRAL</sequence>
<protein>
    <submittedName>
        <fullName evidence="1">Uncharacterized protein</fullName>
    </submittedName>
</protein>
<organism evidence="1 2">
    <name type="scientific">Paragonimus westermani</name>
    <dbReference type="NCBI Taxonomy" id="34504"/>
    <lineage>
        <taxon>Eukaryota</taxon>
        <taxon>Metazoa</taxon>
        <taxon>Spiralia</taxon>
        <taxon>Lophotrochozoa</taxon>
        <taxon>Platyhelminthes</taxon>
        <taxon>Trematoda</taxon>
        <taxon>Digenea</taxon>
        <taxon>Plagiorchiida</taxon>
        <taxon>Troglotremata</taxon>
        <taxon>Troglotrematidae</taxon>
        <taxon>Paragonimus</taxon>
    </lineage>
</organism>
<name>A0A8T0DT85_9TREM</name>
<evidence type="ECO:0000313" key="2">
    <source>
        <dbReference type="Proteomes" id="UP000699462"/>
    </source>
</evidence>
<keyword evidence="2" id="KW-1185">Reference proteome</keyword>
<gene>
    <name evidence="1" type="ORF">P879_02058</name>
</gene>
<dbReference type="EMBL" id="JTDF01000686">
    <property type="protein sequence ID" value="KAF8571145.1"/>
    <property type="molecule type" value="Genomic_DNA"/>
</dbReference>
<accession>A0A8T0DT85</accession>
<dbReference type="AlphaFoldDB" id="A0A8T0DT85"/>
<dbReference type="OrthoDB" id="6278006at2759"/>
<evidence type="ECO:0000313" key="1">
    <source>
        <dbReference type="EMBL" id="KAF8571145.1"/>
    </source>
</evidence>
<proteinExistence type="predicted"/>
<dbReference type="Proteomes" id="UP000699462">
    <property type="component" value="Unassembled WGS sequence"/>
</dbReference>